<dbReference type="PANTHER" id="PTHR37389:SF16">
    <property type="entry name" value="GLYCINE-RICH CELL WALL STRUCTURAL PROTEIN"/>
    <property type="match status" value="1"/>
</dbReference>
<evidence type="ECO:0000256" key="1">
    <source>
        <dbReference type="SAM" id="MobiDB-lite"/>
    </source>
</evidence>
<name>A0AAV6JZT7_9ERIC</name>
<evidence type="ECO:0000313" key="4">
    <source>
        <dbReference type="Proteomes" id="UP000823749"/>
    </source>
</evidence>
<accession>A0AAV6JZT7</accession>
<organism evidence="3 4">
    <name type="scientific">Rhododendron griersonianum</name>
    <dbReference type="NCBI Taxonomy" id="479676"/>
    <lineage>
        <taxon>Eukaryota</taxon>
        <taxon>Viridiplantae</taxon>
        <taxon>Streptophyta</taxon>
        <taxon>Embryophyta</taxon>
        <taxon>Tracheophyta</taxon>
        <taxon>Spermatophyta</taxon>
        <taxon>Magnoliopsida</taxon>
        <taxon>eudicotyledons</taxon>
        <taxon>Gunneridae</taxon>
        <taxon>Pentapetalae</taxon>
        <taxon>asterids</taxon>
        <taxon>Ericales</taxon>
        <taxon>Ericaceae</taxon>
        <taxon>Ericoideae</taxon>
        <taxon>Rhodoreae</taxon>
        <taxon>Rhododendron</taxon>
    </lineage>
</organism>
<keyword evidence="4" id="KW-1185">Reference proteome</keyword>
<feature type="region of interest" description="Disordered" evidence="1">
    <location>
        <begin position="28"/>
        <end position="56"/>
    </location>
</feature>
<protein>
    <recommendedName>
        <fullName evidence="5">Glycine-rich protein</fullName>
    </recommendedName>
</protein>
<gene>
    <name evidence="3" type="ORF">RHGRI_017985</name>
</gene>
<reference evidence="3 4" key="1">
    <citation type="submission" date="2020-08" db="EMBL/GenBank/DDBJ databases">
        <title>Plant Genome Project.</title>
        <authorList>
            <person name="Zhang R.-G."/>
        </authorList>
    </citation>
    <scope>NUCLEOTIDE SEQUENCE [LARGE SCALE GENOMIC DNA]</scope>
    <source>
        <strain evidence="3">WSP0</strain>
        <tissue evidence="3">Leaf</tissue>
    </source>
</reference>
<dbReference type="PANTHER" id="PTHR37389">
    <property type="entry name" value="NODULIN-24"/>
    <property type="match status" value="1"/>
</dbReference>
<proteinExistence type="predicted"/>
<dbReference type="Pfam" id="PF07172">
    <property type="entry name" value="GRP"/>
    <property type="match status" value="1"/>
</dbReference>
<evidence type="ECO:0000313" key="3">
    <source>
        <dbReference type="EMBL" id="KAG5545686.1"/>
    </source>
</evidence>
<feature type="signal peptide" evidence="2">
    <location>
        <begin position="1"/>
        <end position="24"/>
    </location>
</feature>
<dbReference type="EMBL" id="JACTNZ010000006">
    <property type="protein sequence ID" value="KAG5545686.1"/>
    <property type="molecule type" value="Genomic_DNA"/>
</dbReference>
<evidence type="ECO:0008006" key="5">
    <source>
        <dbReference type="Google" id="ProtNLM"/>
    </source>
</evidence>
<keyword evidence="2" id="KW-0732">Signal</keyword>
<dbReference type="InterPro" id="IPR010800">
    <property type="entry name" value="GRP"/>
</dbReference>
<dbReference type="AlphaFoldDB" id="A0AAV6JZT7"/>
<sequence length="111" mass="10557">MGSKTIVFLGLLATVLLVTSEVAARDLAETSKKTTETAKQTKGVEEAKYPGGDQTYGGYPGGGGTYGGYPGGGGTYGGYPGGGGTYGGYPGGGGTYGGYPGGGGPGGGGRG</sequence>
<feature type="chain" id="PRO_5043854325" description="Glycine-rich protein" evidence="2">
    <location>
        <begin position="25"/>
        <end position="111"/>
    </location>
</feature>
<dbReference type="Proteomes" id="UP000823749">
    <property type="component" value="Chromosome 6"/>
</dbReference>
<evidence type="ECO:0000256" key="2">
    <source>
        <dbReference type="SAM" id="SignalP"/>
    </source>
</evidence>
<comment type="caution">
    <text evidence="3">The sequence shown here is derived from an EMBL/GenBank/DDBJ whole genome shotgun (WGS) entry which is preliminary data.</text>
</comment>